<sequence>MLKFTHKVQLRERVTAKCDRHPRYNPEKDGRSGIKGGCSTSWNLYDLLQARQKLDDALKEFLRRSSPWSRPRLTQARPRDQSRRSEL</sequence>
<feature type="region of interest" description="Disordered" evidence="1">
    <location>
        <begin position="68"/>
        <end position="87"/>
    </location>
</feature>
<protein>
    <submittedName>
        <fullName evidence="2">Uncharacterized protein</fullName>
    </submittedName>
</protein>
<dbReference type="EMBL" id="FNSD01000002">
    <property type="protein sequence ID" value="SEC87410.1"/>
    <property type="molecule type" value="Genomic_DNA"/>
</dbReference>
<feature type="compositionally biased region" description="Basic and acidic residues" evidence="1">
    <location>
        <begin position="77"/>
        <end position="87"/>
    </location>
</feature>
<reference evidence="2 3" key="1">
    <citation type="submission" date="2016-10" db="EMBL/GenBank/DDBJ databases">
        <authorList>
            <person name="de Groot N.N."/>
        </authorList>
    </citation>
    <scope>NUCLEOTIDE SEQUENCE [LARGE SCALE GENOMIC DNA]</scope>
    <source>
        <strain evidence="2 3">AB35.6</strain>
    </source>
</reference>
<evidence type="ECO:0000313" key="3">
    <source>
        <dbReference type="Proteomes" id="UP000182409"/>
    </source>
</evidence>
<dbReference type="Proteomes" id="UP000182409">
    <property type="component" value="Unassembled WGS sequence"/>
</dbReference>
<accession>A0A1H4W2S6</accession>
<organism evidence="2 3">
    <name type="scientific">Terriglobus roseus</name>
    <dbReference type="NCBI Taxonomy" id="392734"/>
    <lineage>
        <taxon>Bacteria</taxon>
        <taxon>Pseudomonadati</taxon>
        <taxon>Acidobacteriota</taxon>
        <taxon>Terriglobia</taxon>
        <taxon>Terriglobales</taxon>
        <taxon>Acidobacteriaceae</taxon>
        <taxon>Terriglobus</taxon>
    </lineage>
</organism>
<evidence type="ECO:0000256" key="1">
    <source>
        <dbReference type="SAM" id="MobiDB-lite"/>
    </source>
</evidence>
<evidence type="ECO:0000313" key="2">
    <source>
        <dbReference type="EMBL" id="SEC87410.1"/>
    </source>
</evidence>
<dbReference type="OrthoDB" id="122406at2"/>
<proteinExistence type="predicted"/>
<name>A0A1H4W2S6_9BACT</name>
<dbReference type="AlphaFoldDB" id="A0A1H4W2S6"/>
<gene>
    <name evidence="2" type="ORF">SAMN05443244_4013</name>
</gene>